<evidence type="ECO:0000313" key="1">
    <source>
        <dbReference type="EMBL" id="SVE50825.1"/>
    </source>
</evidence>
<organism evidence="1">
    <name type="scientific">marine metagenome</name>
    <dbReference type="NCBI Taxonomy" id="408172"/>
    <lineage>
        <taxon>unclassified sequences</taxon>
        <taxon>metagenomes</taxon>
        <taxon>ecological metagenomes</taxon>
    </lineage>
</organism>
<sequence length="52" mass="6109">MHQIATDFDYYYNLLPTQTGVSADMYLIASFHCPQFNHDKAYYFCVILTCPH</sequence>
<dbReference type="EMBL" id="UINC01222163">
    <property type="protein sequence ID" value="SVE50825.1"/>
    <property type="molecule type" value="Genomic_DNA"/>
</dbReference>
<accession>A0A383E354</accession>
<name>A0A383E354_9ZZZZ</name>
<gene>
    <name evidence="1" type="ORF">METZ01_LOCUS503679</name>
</gene>
<protein>
    <submittedName>
        <fullName evidence="1">Uncharacterized protein</fullName>
    </submittedName>
</protein>
<dbReference type="AlphaFoldDB" id="A0A383E354"/>
<reference evidence="1" key="1">
    <citation type="submission" date="2018-05" db="EMBL/GenBank/DDBJ databases">
        <authorList>
            <person name="Lanie J.A."/>
            <person name="Ng W.-L."/>
            <person name="Kazmierczak K.M."/>
            <person name="Andrzejewski T.M."/>
            <person name="Davidsen T.M."/>
            <person name="Wayne K.J."/>
            <person name="Tettelin H."/>
            <person name="Glass J.I."/>
            <person name="Rusch D."/>
            <person name="Podicherti R."/>
            <person name="Tsui H.-C.T."/>
            <person name="Winkler M.E."/>
        </authorList>
    </citation>
    <scope>NUCLEOTIDE SEQUENCE</scope>
</reference>
<proteinExistence type="predicted"/>